<accession>A0A1V4SSI5</accession>
<evidence type="ECO:0000313" key="2">
    <source>
        <dbReference type="EMBL" id="OPX46812.1"/>
    </source>
</evidence>
<keyword evidence="1" id="KW-0812">Transmembrane</keyword>
<protein>
    <submittedName>
        <fullName evidence="2">Thiamine transporter ThiT</fullName>
    </submittedName>
</protein>
<organism evidence="2 3">
    <name type="scientific">Clostridium thermobutyricum DSM 4928</name>
    <dbReference type="NCBI Taxonomy" id="1121339"/>
    <lineage>
        <taxon>Bacteria</taxon>
        <taxon>Bacillati</taxon>
        <taxon>Bacillota</taxon>
        <taxon>Clostridia</taxon>
        <taxon>Eubacteriales</taxon>
        <taxon>Clostridiaceae</taxon>
        <taxon>Clostridium</taxon>
    </lineage>
</organism>
<sequence>MQIFSDWGERAQKMFSNLPQKWDEIIKNPMVLVALIGLLIIFVILFKASKIKFTSRMLTMMAIALALSTILNIFRLYRWPQGGDITLGCMVPILLVTFAYGKEVGFITGFIYGFISLITDPYILQPIQVLFDYPLPGIAMGLAGFFREKRLLGVFVSYFAKFLSHFISGWAFFGSFAPEGMNPAYYSLIVNLPLVGIEMIICMVIIKLLPVDRLLKIINPDYKPLTQIKKVA</sequence>
<gene>
    <name evidence="2" type="primary">thiT_2</name>
    <name evidence="2" type="ORF">CLTHE_26330</name>
</gene>
<dbReference type="InterPro" id="IPR012651">
    <property type="entry name" value="Thia_Transptr_ThiT"/>
</dbReference>
<dbReference type="EMBL" id="LTAY01000070">
    <property type="protein sequence ID" value="OPX46812.1"/>
    <property type="molecule type" value="Genomic_DNA"/>
</dbReference>
<dbReference type="Pfam" id="PF09515">
    <property type="entry name" value="Thia_YuaJ"/>
    <property type="match status" value="1"/>
</dbReference>
<proteinExistence type="predicted"/>
<feature type="transmembrane region" description="Helical" evidence="1">
    <location>
        <begin position="158"/>
        <end position="178"/>
    </location>
</feature>
<evidence type="ECO:0000256" key="1">
    <source>
        <dbReference type="SAM" id="Phobius"/>
    </source>
</evidence>
<dbReference type="RefSeq" id="WP_080023837.1">
    <property type="nucleotide sequence ID" value="NZ_LTAY01000070.1"/>
</dbReference>
<feature type="transmembrane region" description="Helical" evidence="1">
    <location>
        <begin position="130"/>
        <end position="146"/>
    </location>
</feature>
<comment type="caution">
    <text evidence="2">The sequence shown here is derived from an EMBL/GenBank/DDBJ whole genome shotgun (WGS) entry which is preliminary data.</text>
</comment>
<reference evidence="2 3" key="1">
    <citation type="submission" date="2016-02" db="EMBL/GenBank/DDBJ databases">
        <title>Genome sequence of Clostridium thermobutyricum DSM 4928.</title>
        <authorList>
            <person name="Poehlein A."/>
            <person name="Daniel R."/>
        </authorList>
    </citation>
    <scope>NUCLEOTIDE SEQUENCE [LARGE SCALE GENOMIC DNA]</scope>
    <source>
        <strain evidence="2 3">DSM 4928</strain>
    </source>
</reference>
<keyword evidence="1" id="KW-0472">Membrane</keyword>
<name>A0A1V4SSI5_9CLOT</name>
<dbReference type="GO" id="GO:0005886">
    <property type="term" value="C:plasma membrane"/>
    <property type="evidence" value="ECO:0007669"/>
    <property type="project" value="InterPro"/>
</dbReference>
<dbReference type="AlphaFoldDB" id="A0A1V4SSI5"/>
<keyword evidence="1" id="KW-1133">Transmembrane helix</keyword>
<feature type="transmembrane region" description="Helical" evidence="1">
    <location>
        <begin position="184"/>
        <end position="206"/>
    </location>
</feature>
<evidence type="ECO:0000313" key="3">
    <source>
        <dbReference type="Proteomes" id="UP000191448"/>
    </source>
</evidence>
<dbReference type="NCBIfam" id="TIGR02357">
    <property type="entry name" value="ECF_ThiT_YuaJ"/>
    <property type="match status" value="1"/>
</dbReference>
<feature type="transmembrane region" description="Helical" evidence="1">
    <location>
        <begin position="58"/>
        <end position="77"/>
    </location>
</feature>
<dbReference type="Gene3D" id="1.10.1760.20">
    <property type="match status" value="1"/>
</dbReference>
<dbReference type="Proteomes" id="UP000191448">
    <property type="component" value="Unassembled WGS sequence"/>
</dbReference>
<dbReference type="GO" id="GO:0015234">
    <property type="term" value="F:thiamine transmembrane transporter activity"/>
    <property type="evidence" value="ECO:0007669"/>
    <property type="project" value="InterPro"/>
</dbReference>
<dbReference type="OrthoDB" id="9795813at2"/>
<feature type="transmembrane region" description="Helical" evidence="1">
    <location>
        <begin position="25"/>
        <end position="46"/>
    </location>
</feature>